<evidence type="ECO:0000313" key="3">
    <source>
        <dbReference type="Proteomes" id="UP000241394"/>
    </source>
</evidence>
<dbReference type="InterPro" id="IPR007374">
    <property type="entry name" value="ASCH_domain"/>
</dbReference>
<keyword evidence="3" id="KW-1185">Reference proteome</keyword>
<dbReference type="STRING" id="1590841.A0A2R6R929"/>
<dbReference type="OMA" id="CLELVME"/>
<proteinExistence type="predicted"/>
<evidence type="ECO:0000259" key="1">
    <source>
        <dbReference type="SMART" id="SM01022"/>
    </source>
</evidence>
<dbReference type="SMART" id="SM01022">
    <property type="entry name" value="ASCH"/>
    <property type="match status" value="1"/>
</dbReference>
<organism evidence="2 3">
    <name type="scientific">Actinidia chinensis var. chinensis</name>
    <name type="common">Chinese soft-hair kiwi</name>
    <dbReference type="NCBI Taxonomy" id="1590841"/>
    <lineage>
        <taxon>Eukaryota</taxon>
        <taxon>Viridiplantae</taxon>
        <taxon>Streptophyta</taxon>
        <taxon>Embryophyta</taxon>
        <taxon>Tracheophyta</taxon>
        <taxon>Spermatophyta</taxon>
        <taxon>Magnoliopsida</taxon>
        <taxon>eudicotyledons</taxon>
        <taxon>Gunneridae</taxon>
        <taxon>Pentapetalae</taxon>
        <taxon>asterids</taxon>
        <taxon>Ericales</taxon>
        <taxon>Actinidiaceae</taxon>
        <taxon>Actinidia</taxon>
    </lineage>
</organism>
<dbReference type="CDD" id="cd06555">
    <property type="entry name" value="ASCH_PF0470_like"/>
    <property type="match status" value="1"/>
</dbReference>
<dbReference type="SUPFAM" id="SSF88697">
    <property type="entry name" value="PUA domain-like"/>
    <property type="match status" value="1"/>
</dbReference>
<dbReference type="PANTHER" id="PTHR34204">
    <property type="entry name" value="RNA-BINDING ASCH DOMAIN PROTEIN"/>
    <property type="match status" value="1"/>
</dbReference>
<dbReference type="OrthoDB" id="112749at2759"/>
<dbReference type="InterPro" id="IPR015947">
    <property type="entry name" value="PUA-like_sf"/>
</dbReference>
<feature type="domain" description="ASCH" evidence="1">
    <location>
        <begin position="39"/>
        <end position="142"/>
    </location>
</feature>
<dbReference type="PANTHER" id="PTHR34204:SF2">
    <property type="entry name" value="RNA-BINDING ASCH DOMAIN PROTEIN"/>
    <property type="match status" value="1"/>
</dbReference>
<dbReference type="Gramene" id="PSS24056">
    <property type="protein sequence ID" value="PSS24056"/>
    <property type="gene ID" value="CEY00_Acc08935"/>
</dbReference>
<reference evidence="2 3" key="1">
    <citation type="submission" date="2017-07" db="EMBL/GenBank/DDBJ databases">
        <title>An improved, manually edited Actinidia chinensis var. chinensis (kiwifruit) genome highlights the challenges associated with draft genomes and gene prediction in plants.</title>
        <authorList>
            <person name="Pilkington S."/>
            <person name="Crowhurst R."/>
            <person name="Hilario E."/>
            <person name="Nardozza S."/>
            <person name="Fraser L."/>
            <person name="Peng Y."/>
            <person name="Gunaseelan K."/>
            <person name="Simpson R."/>
            <person name="Tahir J."/>
            <person name="Deroles S."/>
            <person name="Templeton K."/>
            <person name="Luo Z."/>
            <person name="Davy M."/>
            <person name="Cheng C."/>
            <person name="Mcneilage M."/>
            <person name="Scaglione D."/>
            <person name="Liu Y."/>
            <person name="Zhang Q."/>
            <person name="Datson P."/>
            <person name="De Silva N."/>
            <person name="Gardiner S."/>
            <person name="Bassett H."/>
            <person name="Chagne D."/>
            <person name="Mccallum J."/>
            <person name="Dzierzon H."/>
            <person name="Deng C."/>
            <person name="Wang Y.-Y."/>
            <person name="Barron N."/>
            <person name="Manako K."/>
            <person name="Bowen J."/>
            <person name="Foster T."/>
            <person name="Erridge Z."/>
            <person name="Tiffin H."/>
            <person name="Waite C."/>
            <person name="Davies K."/>
            <person name="Grierson E."/>
            <person name="Laing W."/>
            <person name="Kirk R."/>
            <person name="Chen X."/>
            <person name="Wood M."/>
            <person name="Montefiori M."/>
            <person name="Brummell D."/>
            <person name="Schwinn K."/>
            <person name="Catanach A."/>
            <person name="Fullerton C."/>
            <person name="Li D."/>
            <person name="Meiyalaghan S."/>
            <person name="Nieuwenhuizen N."/>
            <person name="Read N."/>
            <person name="Prakash R."/>
            <person name="Hunter D."/>
            <person name="Zhang H."/>
            <person name="Mckenzie M."/>
            <person name="Knabel M."/>
            <person name="Harris A."/>
            <person name="Allan A."/>
            <person name="Chen A."/>
            <person name="Janssen B."/>
            <person name="Plunkett B."/>
            <person name="Dwamena C."/>
            <person name="Voogd C."/>
            <person name="Leif D."/>
            <person name="Lafferty D."/>
            <person name="Souleyre E."/>
            <person name="Varkonyi-Gasic E."/>
            <person name="Gambi F."/>
            <person name="Hanley J."/>
            <person name="Yao J.-L."/>
            <person name="Cheung J."/>
            <person name="David K."/>
            <person name="Warren B."/>
            <person name="Marsh K."/>
            <person name="Snowden K."/>
            <person name="Lin-Wang K."/>
            <person name="Brian L."/>
            <person name="Martinez-Sanchez M."/>
            <person name="Wang M."/>
            <person name="Ileperuma N."/>
            <person name="Macnee N."/>
            <person name="Campin R."/>
            <person name="Mcatee P."/>
            <person name="Drummond R."/>
            <person name="Espley R."/>
            <person name="Ireland H."/>
            <person name="Wu R."/>
            <person name="Atkinson R."/>
            <person name="Karunairetnam S."/>
            <person name="Bulley S."/>
            <person name="Chunkath S."/>
            <person name="Hanley Z."/>
            <person name="Storey R."/>
            <person name="Thrimawithana A."/>
            <person name="Thomson S."/>
            <person name="David C."/>
            <person name="Testolin R."/>
        </authorList>
    </citation>
    <scope>NUCLEOTIDE SEQUENCE [LARGE SCALE GENOMIC DNA]</scope>
    <source>
        <strain evidence="3">cv. Red5</strain>
        <tissue evidence="2">Young leaf</tissue>
    </source>
</reference>
<dbReference type="EMBL" id="NKQK01000008">
    <property type="protein sequence ID" value="PSS24056.1"/>
    <property type="molecule type" value="Genomic_DNA"/>
</dbReference>
<dbReference type="Gene3D" id="2.30.130.30">
    <property type="entry name" value="Hypothetical protein"/>
    <property type="match status" value="1"/>
</dbReference>
<sequence length="197" mass="21723">MELIHEDSYLKQKEDECLELVMEKGSELLSVLKTVDFELHVQEPFFTQLKDGLKTVEGRCAVGNYNRIASGSLILFNKCLVLQVQDVHRYASFSEMFGAGSLTKVLPGVETIEEGVQIYRKFYSEEKERSNGVLAIVVTKPAAQPFISLASMLSGLSYGGLQRLLGFVHTGGTTGEALPPPRSTLLSSFLLPHNPDV</sequence>
<reference evidence="3" key="2">
    <citation type="journal article" date="2018" name="BMC Genomics">
        <title>A manually annotated Actinidia chinensis var. chinensis (kiwifruit) genome highlights the challenges associated with draft genomes and gene prediction in plants.</title>
        <authorList>
            <person name="Pilkington S.M."/>
            <person name="Crowhurst R."/>
            <person name="Hilario E."/>
            <person name="Nardozza S."/>
            <person name="Fraser L."/>
            <person name="Peng Y."/>
            <person name="Gunaseelan K."/>
            <person name="Simpson R."/>
            <person name="Tahir J."/>
            <person name="Deroles S.C."/>
            <person name="Templeton K."/>
            <person name="Luo Z."/>
            <person name="Davy M."/>
            <person name="Cheng C."/>
            <person name="McNeilage M."/>
            <person name="Scaglione D."/>
            <person name="Liu Y."/>
            <person name="Zhang Q."/>
            <person name="Datson P."/>
            <person name="De Silva N."/>
            <person name="Gardiner S.E."/>
            <person name="Bassett H."/>
            <person name="Chagne D."/>
            <person name="McCallum J."/>
            <person name="Dzierzon H."/>
            <person name="Deng C."/>
            <person name="Wang Y.Y."/>
            <person name="Barron L."/>
            <person name="Manako K."/>
            <person name="Bowen J."/>
            <person name="Foster T.M."/>
            <person name="Erridge Z.A."/>
            <person name="Tiffin H."/>
            <person name="Waite C.N."/>
            <person name="Davies K.M."/>
            <person name="Grierson E.P."/>
            <person name="Laing W.A."/>
            <person name="Kirk R."/>
            <person name="Chen X."/>
            <person name="Wood M."/>
            <person name="Montefiori M."/>
            <person name="Brummell D.A."/>
            <person name="Schwinn K.E."/>
            <person name="Catanach A."/>
            <person name="Fullerton C."/>
            <person name="Li D."/>
            <person name="Meiyalaghan S."/>
            <person name="Nieuwenhuizen N."/>
            <person name="Read N."/>
            <person name="Prakash R."/>
            <person name="Hunter D."/>
            <person name="Zhang H."/>
            <person name="McKenzie M."/>
            <person name="Knabel M."/>
            <person name="Harris A."/>
            <person name="Allan A.C."/>
            <person name="Gleave A."/>
            <person name="Chen A."/>
            <person name="Janssen B.J."/>
            <person name="Plunkett B."/>
            <person name="Ampomah-Dwamena C."/>
            <person name="Voogd C."/>
            <person name="Leif D."/>
            <person name="Lafferty D."/>
            <person name="Souleyre E.J.F."/>
            <person name="Varkonyi-Gasic E."/>
            <person name="Gambi F."/>
            <person name="Hanley J."/>
            <person name="Yao J.L."/>
            <person name="Cheung J."/>
            <person name="David K.M."/>
            <person name="Warren B."/>
            <person name="Marsh K."/>
            <person name="Snowden K.C."/>
            <person name="Lin-Wang K."/>
            <person name="Brian L."/>
            <person name="Martinez-Sanchez M."/>
            <person name="Wang M."/>
            <person name="Ileperuma N."/>
            <person name="Macnee N."/>
            <person name="Campin R."/>
            <person name="McAtee P."/>
            <person name="Drummond R.S.M."/>
            <person name="Espley R.V."/>
            <person name="Ireland H.S."/>
            <person name="Wu R."/>
            <person name="Atkinson R.G."/>
            <person name="Karunairetnam S."/>
            <person name="Bulley S."/>
            <person name="Chunkath S."/>
            <person name="Hanley Z."/>
            <person name="Storey R."/>
            <person name="Thrimawithana A.H."/>
            <person name="Thomson S."/>
            <person name="David C."/>
            <person name="Testolin R."/>
            <person name="Huang H."/>
            <person name="Hellens R.P."/>
            <person name="Schaffer R.J."/>
        </authorList>
    </citation>
    <scope>NUCLEOTIDE SEQUENCE [LARGE SCALE GENOMIC DNA]</scope>
    <source>
        <strain evidence="3">cv. Red5</strain>
    </source>
</reference>
<protein>
    <submittedName>
        <fullName evidence="2">Zinc finger protein like</fullName>
    </submittedName>
</protein>
<dbReference type="Pfam" id="PF04266">
    <property type="entry name" value="ASCH"/>
    <property type="match status" value="1"/>
</dbReference>
<accession>A0A2R6R929</accession>
<dbReference type="AlphaFoldDB" id="A0A2R6R929"/>
<gene>
    <name evidence="2" type="ORF">CEY00_Acc08935</name>
</gene>
<comment type="caution">
    <text evidence="2">The sequence shown here is derived from an EMBL/GenBank/DDBJ whole genome shotgun (WGS) entry which is preliminary data.</text>
</comment>
<dbReference type="Proteomes" id="UP000241394">
    <property type="component" value="Chromosome LG8"/>
</dbReference>
<name>A0A2R6R929_ACTCC</name>
<dbReference type="InParanoid" id="A0A2R6R929"/>
<evidence type="ECO:0000313" key="2">
    <source>
        <dbReference type="EMBL" id="PSS24056.1"/>
    </source>
</evidence>